<dbReference type="PANTHER" id="PTHR35011">
    <property type="entry name" value="2,3-DIKETO-L-GULONATE TRAP TRANSPORTER SMALL PERMEASE PROTEIN YIAM"/>
    <property type="match status" value="1"/>
</dbReference>
<protein>
    <recommendedName>
        <fullName evidence="9">TRAP transporter small permease protein</fullName>
    </recommendedName>
</protein>
<evidence type="ECO:0000256" key="5">
    <source>
        <dbReference type="ARBA" id="ARBA00022692"/>
    </source>
</evidence>
<keyword evidence="7 9" id="KW-0472">Membrane</keyword>
<evidence type="ECO:0000313" key="12">
    <source>
        <dbReference type="Proteomes" id="UP000325255"/>
    </source>
</evidence>
<keyword evidence="6 9" id="KW-1133">Transmembrane helix</keyword>
<dbReference type="Pfam" id="PF04290">
    <property type="entry name" value="DctQ"/>
    <property type="match status" value="1"/>
</dbReference>
<dbReference type="AlphaFoldDB" id="A0A5M6J147"/>
<name>A0A5M6J147_9PROT</name>
<comment type="caution">
    <text evidence="11">The sequence shown here is derived from an EMBL/GenBank/DDBJ whole genome shotgun (WGS) entry which is preliminary data.</text>
</comment>
<comment type="similarity">
    <text evidence="8 9">Belongs to the TRAP transporter small permease family.</text>
</comment>
<evidence type="ECO:0000256" key="8">
    <source>
        <dbReference type="ARBA" id="ARBA00038436"/>
    </source>
</evidence>
<comment type="subcellular location">
    <subcellularLocation>
        <location evidence="1 9">Cell inner membrane</location>
        <topology evidence="1 9">Multi-pass membrane protein</topology>
    </subcellularLocation>
</comment>
<dbReference type="Proteomes" id="UP000325255">
    <property type="component" value="Unassembled WGS sequence"/>
</dbReference>
<organism evidence="11 12">
    <name type="scientific">Rhodovastum atsumiense</name>
    <dbReference type="NCBI Taxonomy" id="504468"/>
    <lineage>
        <taxon>Bacteria</taxon>
        <taxon>Pseudomonadati</taxon>
        <taxon>Pseudomonadota</taxon>
        <taxon>Alphaproteobacteria</taxon>
        <taxon>Acetobacterales</taxon>
        <taxon>Acetobacteraceae</taxon>
        <taxon>Rhodovastum</taxon>
    </lineage>
</organism>
<evidence type="ECO:0000256" key="4">
    <source>
        <dbReference type="ARBA" id="ARBA00022519"/>
    </source>
</evidence>
<dbReference type="GO" id="GO:0005886">
    <property type="term" value="C:plasma membrane"/>
    <property type="evidence" value="ECO:0007669"/>
    <property type="project" value="UniProtKB-SubCell"/>
</dbReference>
<evidence type="ECO:0000256" key="1">
    <source>
        <dbReference type="ARBA" id="ARBA00004429"/>
    </source>
</evidence>
<evidence type="ECO:0000259" key="10">
    <source>
        <dbReference type="Pfam" id="PF04290"/>
    </source>
</evidence>
<evidence type="ECO:0000256" key="9">
    <source>
        <dbReference type="RuleBase" id="RU369079"/>
    </source>
</evidence>
<feature type="transmembrane region" description="Helical" evidence="9">
    <location>
        <begin position="21"/>
        <end position="41"/>
    </location>
</feature>
<sequence>MRAVLAISRGIDALNAAIGRSVKWLILVAVLLSAGNAVVRYSFNVSSNAWLEAQWYLFSAVFLLCAGYALLRDEHIRIDILTARLSGRTRAWIDIFGTLLFLLPCAVLITLLSWPVFVDSYLRGEMSSDAGGLLRWPAKLLIPVAFGLLALQGVSEILKRIAFLAGHAPDPRRHVPHGADGAAPVEQVS</sequence>
<evidence type="ECO:0000256" key="2">
    <source>
        <dbReference type="ARBA" id="ARBA00022448"/>
    </source>
</evidence>
<reference evidence="11 12" key="1">
    <citation type="submission" date="2019-09" db="EMBL/GenBank/DDBJ databases">
        <title>Genome sequence of Rhodovastum atsumiense, a diverse member of the Acetobacteraceae family of non-sulfur purple photosynthetic bacteria.</title>
        <authorList>
            <person name="Meyer T."/>
            <person name="Kyndt J."/>
        </authorList>
    </citation>
    <scope>NUCLEOTIDE SEQUENCE [LARGE SCALE GENOMIC DNA]</scope>
    <source>
        <strain evidence="11 12">DSM 21279</strain>
    </source>
</reference>
<dbReference type="OrthoDB" id="9794346at2"/>
<keyword evidence="2 9" id="KW-0813">Transport</keyword>
<dbReference type="EMBL" id="VWPK01000002">
    <property type="protein sequence ID" value="KAA5614313.1"/>
    <property type="molecule type" value="Genomic_DNA"/>
</dbReference>
<dbReference type="RefSeq" id="WP_150038800.1">
    <property type="nucleotide sequence ID" value="NZ_OW485601.1"/>
</dbReference>
<dbReference type="InterPro" id="IPR055348">
    <property type="entry name" value="DctQ"/>
</dbReference>
<feature type="transmembrane region" description="Helical" evidence="9">
    <location>
        <begin position="136"/>
        <end position="154"/>
    </location>
</feature>
<proteinExistence type="inferred from homology"/>
<feature type="domain" description="Tripartite ATP-independent periplasmic transporters DctQ component" evidence="10">
    <location>
        <begin position="31"/>
        <end position="161"/>
    </location>
</feature>
<dbReference type="PANTHER" id="PTHR35011:SF4">
    <property type="entry name" value="SLL1102 PROTEIN"/>
    <property type="match status" value="1"/>
</dbReference>
<feature type="transmembrane region" description="Helical" evidence="9">
    <location>
        <begin position="53"/>
        <end position="71"/>
    </location>
</feature>
<accession>A0A5M6J147</accession>
<evidence type="ECO:0000256" key="3">
    <source>
        <dbReference type="ARBA" id="ARBA00022475"/>
    </source>
</evidence>
<dbReference type="InterPro" id="IPR007387">
    <property type="entry name" value="TRAP_DctQ"/>
</dbReference>
<feature type="transmembrane region" description="Helical" evidence="9">
    <location>
        <begin position="92"/>
        <end position="116"/>
    </location>
</feature>
<evidence type="ECO:0000313" key="11">
    <source>
        <dbReference type="EMBL" id="KAA5614313.1"/>
    </source>
</evidence>
<evidence type="ECO:0000256" key="7">
    <source>
        <dbReference type="ARBA" id="ARBA00023136"/>
    </source>
</evidence>
<keyword evidence="3" id="KW-1003">Cell membrane</keyword>
<dbReference type="GO" id="GO:0022857">
    <property type="term" value="F:transmembrane transporter activity"/>
    <property type="evidence" value="ECO:0007669"/>
    <property type="project" value="UniProtKB-UniRule"/>
</dbReference>
<gene>
    <name evidence="11" type="ORF">F1189_01585</name>
</gene>
<keyword evidence="5 9" id="KW-0812">Transmembrane</keyword>
<keyword evidence="4 9" id="KW-0997">Cell inner membrane</keyword>
<evidence type="ECO:0000256" key="6">
    <source>
        <dbReference type="ARBA" id="ARBA00022989"/>
    </source>
</evidence>
<comment type="function">
    <text evidence="9">Part of the tripartite ATP-independent periplasmic (TRAP) transport system.</text>
</comment>
<comment type="subunit">
    <text evidence="9">The complex comprises the extracytoplasmic solute receptor protein and the two transmembrane proteins.</text>
</comment>
<keyword evidence="12" id="KW-1185">Reference proteome</keyword>